<organism evidence="1 2">
    <name type="scientific">Anaerostipes hadrus</name>
    <dbReference type="NCBI Taxonomy" id="649756"/>
    <lineage>
        <taxon>Bacteria</taxon>
        <taxon>Bacillati</taxon>
        <taxon>Bacillota</taxon>
        <taxon>Clostridia</taxon>
        <taxon>Lachnospirales</taxon>
        <taxon>Lachnospiraceae</taxon>
        <taxon>Anaerostipes</taxon>
    </lineage>
</organism>
<gene>
    <name evidence="1" type="ORF">G5A72_12355</name>
</gene>
<name>A0ABX2I0F8_ANAHA</name>
<comment type="caution">
    <text evidence="1">The sequence shown here is derived from an EMBL/GenBank/DDBJ whole genome shotgun (WGS) entry which is preliminary data.</text>
</comment>
<reference evidence="1 2" key="1">
    <citation type="journal article" date="2020" name="Cell Host Microbe">
        <title>Functional and Genomic Variation between Human-Derived Isolates of Lachnospiraceae Reveals Inter- and Intra-Species Diversity.</title>
        <authorList>
            <person name="Sorbara M.T."/>
            <person name="Littmann E.R."/>
            <person name="Fontana E."/>
            <person name="Moody T.U."/>
            <person name="Kohout C.E."/>
            <person name="Gjonbalaj M."/>
            <person name="Eaton V."/>
            <person name="Seok R."/>
            <person name="Leiner I.M."/>
            <person name="Pamer E.G."/>
        </authorList>
    </citation>
    <scope>NUCLEOTIDE SEQUENCE [LARGE SCALE GENOMIC DNA]</scope>
    <source>
        <strain evidence="1 2">MSK.14.57</strain>
    </source>
</reference>
<evidence type="ECO:0000313" key="1">
    <source>
        <dbReference type="EMBL" id="NSJ80358.1"/>
    </source>
</evidence>
<keyword evidence="2" id="KW-1185">Reference proteome</keyword>
<dbReference type="Proteomes" id="UP001644750">
    <property type="component" value="Unassembled WGS sequence"/>
</dbReference>
<dbReference type="RefSeq" id="WP_173726048.1">
    <property type="nucleotide sequence ID" value="NZ_JAAIQA010000024.1"/>
</dbReference>
<protein>
    <submittedName>
        <fullName evidence="1">Uncharacterized protein</fullName>
    </submittedName>
</protein>
<dbReference type="EMBL" id="JAAITB010000029">
    <property type="protein sequence ID" value="NSJ80358.1"/>
    <property type="molecule type" value="Genomic_DNA"/>
</dbReference>
<evidence type="ECO:0000313" key="2">
    <source>
        <dbReference type="Proteomes" id="UP001644750"/>
    </source>
</evidence>
<accession>A0ABX2I0F8</accession>
<proteinExistence type="predicted"/>
<sequence>MGKIDKEQKARMDGMAYALKIAKEKGIDGLENEIKARGILGVNLTVDSKTLRESYESMCTTLFQNMKTVFLQVLIKELGFGEKRLKKINKAYEEKTMELFEFDPYGEHFVTFEDMARELKEKYHIDVEVETVKENQESFDERKDRRILPNIIKLLEHENQNEAADVLREHLHEAVAVW</sequence>